<evidence type="ECO:0000313" key="9">
    <source>
        <dbReference type="EMBL" id="NWK54082.1"/>
    </source>
</evidence>
<dbReference type="Gene3D" id="1.10.510.10">
    <property type="entry name" value="Transferase(Phosphotransferase) domain 1"/>
    <property type="match status" value="1"/>
</dbReference>
<dbReference type="CDD" id="cd14014">
    <property type="entry name" value="STKc_PknB_like"/>
    <property type="match status" value="1"/>
</dbReference>
<keyword evidence="7" id="KW-0472">Membrane</keyword>
<dbReference type="PROSITE" id="PS00107">
    <property type="entry name" value="PROTEIN_KINASE_ATP"/>
    <property type="match status" value="1"/>
</dbReference>
<dbReference type="InterPro" id="IPR017441">
    <property type="entry name" value="Protein_kinase_ATP_BS"/>
</dbReference>
<keyword evidence="9" id="KW-0723">Serine/threonine-protein kinase</keyword>
<dbReference type="Proteomes" id="UP000557872">
    <property type="component" value="Unassembled WGS sequence"/>
</dbReference>
<evidence type="ECO:0000256" key="6">
    <source>
        <dbReference type="SAM" id="MobiDB-lite"/>
    </source>
</evidence>
<dbReference type="SUPFAM" id="SSF56112">
    <property type="entry name" value="Protein kinase-like (PK-like)"/>
    <property type="match status" value="1"/>
</dbReference>
<keyword evidence="4 5" id="KW-0067">ATP-binding</keyword>
<accession>A0A851GAU0</accession>
<feature type="compositionally biased region" description="Pro residues" evidence="6">
    <location>
        <begin position="320"/>
        <end position="330"/>
    </location>
</feature>
<reference evidence="9 10" key="1">
    <citation type="submission" date="2020-07" db="EMBL/GenBank/DDBJ databases">
        <title>Roseicoccus Jingziensis gen. nov., sp. nov., isolated from coastal seawater.</title>
        <authorList>
            <person name="Feng X."/>
        </authorList>
    </citation>
    <scope>NUCLEOTIDE SEQUENCE [LARGE SCALE GENOMIC DNA]</scope>
    <source>
        <strain evidence="9 10">N1E253</strain>
    </source>
</reference>
<keyword evidence="2 5" id="KW-0547">Nucleotide-binding</keyword>
<dbReference type="RefSeq" id="WP_178930628.1">
    <property type="nucleotide sequence ID" value="NZ_JACBAZ010000001.1"/>
</dbReference>
<dbReference type="PANTHER" id="PTHR43289">
    <property type="entry name" value="MITOGEN-ACTIVATED PROTEIN KINASE KINASE KINASE 20-RELATED"/>
    <property type="match status" value="1"/>
</dbReference>
<keyword evidence="10" id="KW-1185">Reference proteome</keyword>
<evidence type="ECO:0000256" key="2">
    <source>
        <dbReference type="ARBA" id="ARBA00022741"/>
    </source>
</evidence>
<dbReference type="GO" id="GO:0004674">
    <property type="term" value="F:protein serine/threonine kinase activity"/>
    <property type="evidence" value="ECO:0007669"/>
    <property type="project" value="UniProtKB-KW"/>
</dbReference>
<dbReference type="InterPro" id="IPR000719">
    <property type="entry name" value="Prot_kinase_dom"/>
</dbReference>
<dbReference type="SMART" id="SM00220">
    <property type="entry name" value="S_TKc"/>
    <property type="match status" value="1"/>
</dbReference>
<keyword evidence="7" id="KW-0812">Transmembrane</keyword>
<evidence type="ECO:0000256" key="3">
    <source>
        <dbReference type="ARBA" id="ARBA00022777"/>
    </source>
</evidence>
<dbReference type="GO" id="GO:0005524">
    <property type="term" value="F:ATP binding"/>
    <property type="evidence" value="ECO:0007669"/>
    <property type="project" value="UniProtKB-UniRule"/>
</dbReference>
<evidence type="ECO:0000256" key="4">
    <source>
        <dbReference type="ARBA" id="ARBA00022840"/>
    </source>
</evidence>
<comment type="caution">
    <text evidence="9">The sequence shown here is derived from an EMBL/GenBank/DDBJ whole genome shotgun (WGS) entry which is preliminary data.</text>
</comment>
<feature type="compositionally biased region" description="Acidic residues" evidence="6">
    <location>
        <begin position="795"/>
        <end position="807"/>
    </location>
</feature>
<dbReference type="Pfam" id="PF00069">
    <property type="entry name" value="Pkinase"/>
    <property type="match status" value="1"/>
</dbReference>
<keyword evidence="7" id="KW-1133">Transmembrane helix</keyword>
<feature type="transmembrane region" description="Helical" evidence="7">
    <location>
        <begin position="360"/>
        <end position="382"/>
    </location>
</feature>
<protein>
    <submittedName>
        <fullName evidence="9">Serine/threonine protein kinase</fullName>
    </submittedName>
</protein>
<feature type="region of interest" description="Disordered" evidence="6">
    <location>
        <begin position="238"/>
        <end position="264"/>
    </location>
</feature>
<feature type="binding site" evidence="5">
    <location>
        <position position="49"/>
    </location>
    <ligand>
        <name>ATP</name>
        <dbReference type="ChEBI" id="CHEBI:30616"/>
    </ligand>
</feature>
<evidence type="ECO:0000313" key="10">
    <source>
        <dbReference type="Proteomes" id="UP000557872"/>
    </source>
</evidence>
<feature type="region of interest" description="Disordered" evidence="6">
    <location>
        <begin position="787"/>
        <end position="807"/>
    </location>
</feature>
<evidence type="ECO:0000256" key="5">
    <source>
        <dbReference type="PROSITE-ProRule" id="PRU10141"/>
    </source>
</evidence>
<dbReference type="PANTHER" id="PTHR43289:SF34">
    <property type="entry name" value="SERINE_THREONINE-PROTEIN KINASE YBDM-RELATED"/>
    <property type="match status" value="1"/>
</dbReference>
<dbReference type="EMBL" id="JACBAZ010000001">
    <property type="protein sequence ID" value="NWK54082.1"/>
    <property type="molecule type" value="Genomic_DNA"/>
</dbReference>
<keyword evidence="1" id="KW-0808">Transferase</keyword>
<name>A0A851GAU0_9BACT</name>
<gene>
    <name evidence="9" type="ORF">HW115_00545</name>
</gene>
<feature type="compositionally biased region" description="Low complexity" evidence="6">
    <location>
        <begin position="301"/>
        <end position="319"/>
    </location>
</feature>
<proteinExistence type="predicted"/>
<keyword evidence="3 9" id="KW-0418">Kinase</keyword>
<sequence length="934" mass="103287">MTPPEYPSHCLPQGSQIKDYRIESVLGKGGFGITYLAEDVNLRKKVAIKELLPDGIATRGDGYSVIAQTRSLESDFRWAVDSFLKEAQILASFNHPNIVHVYRLFEAHQTAYMVMPFVEGLSLKQVVKNNGPLPYEKVQAILLALMDGLEIVHQANTLHRDIKPDNIIISSEGKPMLIDFGAARQQISGKTQDVTSIITPGYAPVEQYSTDAKYQGPWSDIYALAACAYFMITGKQPVPASDRSDAHRNQQPDPQPKLSDTASQYIGFPPSFLEGIDQALEMAESQRPQSISAWRDHLTLHSTTTTPSPATATPESSFHSPPPHSPPPHSTGPTSSLGPNSPIAATPPSGQAPRSKKPHILLFGAVAVLVLTLVTAGGLVAWKHWSETTAETTPEAAPADTTTPKKLTQAETYLDVRQHEKALAILDGIERNSLTPEQQSHYDKLKKQYSHLVENSLTSVKINIQPRAVTTSINGTPCPLKNGSIKVKGLGNRTLRITADGYRPQSINFNVKEIDGVIELGSVTLKPDKQSTKIVDLIDDLNEALADEEYQNIYYANQELKGEDIPESLKDKAKASIKKADKFIQKNQSLVSITVEPKTADLYLNGKKIQLQSGSFRANQEGPNTLTVKAQGFQESTKKFEMNSIGSPISLPAIKLSPQKEAPEGITKEEAIAVAKAFINKGSSRHSTAEQMKLLHTQVYWGDDQENHKSRTEIAKETSELFSHWSIRSYTIDPDSVTSRLSDSKQTWVVSIKYTYEWSDGIFTIKGKRKGLFAIAEFNGIPLIGSHKSIKRDDDQDGEDDEDDRSFDDDALIERLKEFNQKRLTAGDSEGGESPAGEAAYYSDSTEYYGDRTLNRAEITQKIKTSRAKHGTRIYTARSYSDFKHITDAASGKGTTFTFVCKTDVIKGTHKTTRDERVKVRFQKGKPYVTSVRY</sequence>
<evidence type="ECO:0000256" key="7">
    <source>
        <dbReference type="SAM" id="Phobius"/>
    </source>
</evidence>
<dbReference type="PROSITE" id="PS50011">
    <property type="entry name" value="PROTEIN_KINASE_DOM"/>
    <property type="match status" value="1"/>
</dbReference>
<feature type="region of interest" description="Disordered" evidence="6">
    <location>
        <begin position="301"/>
        <end position="355"/>
    </location>
</feature>
<dbReference type="InterPro" id="IPR011009">
    <property type="entry name" value="Kinase-like_dom_sf"/>
</dbReference>
<evidence type="ECO:0000256" key="1">
    <source>
        <dbReference type="ARBA" id="ARBA00022679"/>
    </source>
</evidence>
<feature type="domain" description="Protein kinase" evidence="8">
    <location>
        <begin position="20"/>
        <end position="300"/>
    </location>
</feature>
<evidence type="ECO:0000259" key="8">
    <source>
        <dbReference type="PROSITE" id="PS50011"/>
    </source>
</evidence>
<dbReference type="AlphaFoldDB" id="A0A851GAU0"/>
<organism evidence="9 10">
    <name type="scientific">Oceaniferula marina</name>
    <dbReference type="NCBI Taxonomy" id="2748318"/>
    <lineage>
        <taxon>Bacteria</taxon>
        <taxon>Pseudomonadati</taxon>
        <taxon>Verrucomicrobiota</taxon>
        <taxon>Verrucomicrobiia</taxon>
        <taxon>Verrucomicrobiales</taxon>
        <taxon>Verrucomicrobiaceae</taxon>
        <taxon>Oceaniferula</taxon>
    </lineage>
</organism>